<gene>
    <name evidence="1" type="ORF">GCG54_00012360</name>
</gene>
<evidence type="ECO:0000313" key="1">
    <source>
        <dbReference type="EMBL" id="KAF3802114.1"/>
    </source>
</evidence>
<comment type="caution">
    <text evidence="1">The sequence shown here is derived from an EMBL/GenBank/DDBJ whole genome shotgun (WGS) entry which is preliminary data.</text>
</comment>
<organism evidence="1 2">
    <name type="scientific">Colletotrichum gloeosporioides</name>
    <name type="common">Anthracnose fungus</name>
    <name type="synonym">Glomerella cingulata</name>
    <dbReference type="NCBI Taxonomy" id="474922"/>
    <lineage>
        <taxon>Eukaryota</taxon>
        <taxon>Fungi</taxon>
        <taxon>Dikarya</taxon>
        <taxon>Ascomycota</taxon>
        <taxon>Pezizomycotina</taxon>
        <taxon>Sordariomycetes</taxon>
        <taxon>Hypocreomycetidae</taxon>
        <taxon>Glomerellales</taxon>
        <taxon>Glomerellaceae</taxon>
        <taxon>Colletotrichum</taxon>
        <taxon>Colletotrichum gloeosporioides species complex</taxon>
    </lineage>
</organism>
<sequence>MRPITQSDVADFMDGLQANYLLDQYRLITNLNLAPFLMLERNWWPANYVRSLLKRSPACITSSKGIRLPLELWLDIIEIVECDPDDCVLLAPVAVRETEGRSFLLCIEIQSHWAVNTCGDLEDTYIFLHRHGHPNQKDDERDGDRRCDPVWIREGPQARILIDLGAIPEKEDQLFGVWIDVGDDNKVAFMKGIKCRTCHGLR</sequence>
<dbReference type="RefSeq" id="XP_045261273.1">
    <property type="nucleotide sequence ID" value="XM_045412238.1"/>
</dbReference>
<proteinExistence type="predicted"/>
<keyword evidence="2" id="KW-1185">Reference proteome</keyword>
<reference evidence="1" key="1">
    <citation type="journal article" date="2020" name="Phytopathology">
        <title>Genome sequence and comparative analysis of Colletotrichum gloeosporioides isolated from Liriodendron leaves.</title>
        <authorList>
            <person name="Fu F.F."/>
            <person name="Hao Z."/>
            <person name="Wang P."/>
            <person name="Lu Y."/>
            <person name="Xue L.J."/>
            <person name="Wei G."/>
            <person name="Tian Y."/>
            <person name="Baishi H."/>
            <person name="Xu H."/>
            <person name="Shi J."/>
            <person name="Cheng T."/>
            <person name="Wang G."/>
            <person name="Yi Y."/>
            <person name="Chen J."/>
        </authorList>
    </citation>
    <scope>NUCLEOTIDE SEQUENCE</scope>
    <source>
        <strain evidence="1">Lc1</strain>
    </source>
</reference>
<dbReference type="Proteomes" id="UP000613401">
    <property type="component" value="Unassembled WGS sequence"/>
</dbReference>
<accession>A0A8H4FIE4</accession>
<dbReference type="AlphaFoldDB" id="A0A8H4FIE4"/>
<reference evidence="1" key="2">
    <citation type="submission" date="2020-03" db="EMBL/GenBank/DDBJ databases">
        <authorList>
            <person name="Fu F.-F."/>
            <person name="Chen J."/>
        </authorList>
    </citation>
    <scope>NUCLEOTIDE SEQUENCE</scope>
    <source>
        <strain evidence="1">Lc1</strain>
    </source>
</reference>
<dbReference type="GeneID" id="69019480"/>
<dbReference type="EMBL" id="WVTB01000065">
    <property type="protein sequence ID" value="KAF3802114.1"/>
    <property type="molecule type" value="Genomic_DNA"/>
</dbReference>
<name>A0A8H4FIE4_COLGL</name>
<evidence type="ECO:0000313" key="2">
    <source>
        <dbReference type="Proteomes" id="UP000613401"/>
    </source>
</evidence>
<protein>
    <submittedName>
        <fullName evidence="1">Uncharacterized protein</fullName>
    </submittedName>
</protein>